<dbReference type="PANTHER" id="PTHR15672:SF14">
    <property type="entry name" value="CAMP-REGULATED PHOSPHOPROTEIN 21"/>
    <property type="match status" value="1"/>
</dbReference>
<dbReference type="InterPro" id="IPR051937">
    <property type="entry name" value="R3H_domain_containing"/>
</dbReference>
<feature type="compositionally biased region" description="Pro residues" evidence="1">
    <location>
        <begin position="410"/>
        <end position="420"/>
    </location>
</feature>
<evidence type="ECO:0000313" key="2">
    <source>
        <dbReference type="Ensembl" id="ENSSSCP00055025903.1"/>
    </source>
</evidence>
<dbReference type="PANTHER" id="PTHR15672">
    <property type="entry name" value="CAMP-REGULATED PHOSPHOPROTEIN 21 RELATED R3H DOMAIN CONTAINING PROTEIN"/>
    <property type="match status" value="1"/>
</dbReference>
<feature type="compositionally biased region" description="Low complexity" evidence="1">
    <location>
        <begin position="211"/>
        <end position="233"/>
    </location>
</feature>
<name>A0A8D1R1L7_PIG</name>
<dbReference type="AlphaFoldDB" id="A0A8D1R1L7"/>
<feature type="compositionally biased region" description="Low complexity" evidence="1">
    <location>
        <begin position="326"/>
        <end position="343"/>
    </location>
</feature>
<protein>
    <recommendedName>
        <fullName evidence="4">cAMP-regulated phosphoprotein 21</fullName>
    </recommendedName>
</protein>
<dbReference type="Ensembl" id="ENSSSCT00055032509.1">
    <property type="protein sequence ID" value="ENSSSCP00055025903.1"/>
    <property type="gene ID" value="ENSSSCG00055016418.1"/>
</dbReference>
<proteinExistence type="predicted"/>
<feature type="compositionally biased region" description="Basic and acidic residues" evidence="1">
    <location>
        <begin position="161"/>
        <end position="170"/>
    </location>
</feature>
<feature type="compositionally biased region" description="Polar residues" evidence="1">
    <location>
        <begin position="313"/>
        <end position="325"/>
    </location>
</feature>
<evidence type="ECO:0000313" key="3">
    <source>
        <dbReference type="Proteomes" id="UP000694724"/>
    </source>
</evidence>
<feature type="compositionally biased region" description="Polar residues" evidence="1">
    <location>
        <begin position="171"/>
        <end position="183"/>
    </location>
</feature>
<feature type="compositionally biased region" description="Low complexity" evidence="1">
    <location>
        <begin position="149"/>
        <end position="159"/>
    </location>
</feature>
<feature type="region of interest" description="Disordered" evidence="1">
    <location>
        <begin position="398"/>
        <end position="467"/>
    </location>
</feature>
<accession>A0A8D1R1L7</accession>
<sequence length="649" mass="70152">MSIHYRHLYIFRPLKFCFNFSHSEHASNCSIKTTHNLFLKVECHCGGKKTTTRRHNYKQGKNFFIDMFYFAGSPEQRFCDHLKDEKGEESQKRFILKRDNSSIDKEDPQSVCSQESLFVENSRLLEDSNICSETYKKRQLFRGNRDSSGRTSGSRQSSSENELKWSDHQRAWSSTDSDSSNRNLKPAMTKTASFGGITVLTRGDSTSSTRSAGKLSKAGSESSSSAGSSGSLSRPHPPLQTTPLVSGVAAGSPGCVSYSENGMGGQVAPSSTSYILLPLEAATGIPPGSILLNPHTGQPFVNPDGSPAIYNPPASQQPLRSTMVGQSQQQPQQQPSPPQQQVQPPQPQMAGPLGLQASSQSVQYPAVPFPTQHLLPVSPTPQFPMREDVATQFGQMNLSRQSSGETAEPPAGPVYPPSLLPQPTQQPSYVITSTGQQLPTGGFSGSGPPISQQVLQPPPSPQGFVQQPPAAQMPVYYYPSGQYPTSTAQQFRPVASIQFSAQRGQQMPQTAQQAGYQPVLSGQQGFQSLMGVQQPPQSQGVMSSQQGTPVQSVMVSYPTMSNYQVPMTQGSQGLPQQSYQQPIMLPNQAGQGSLPATGMPVYCNVTPPTPQNNLRLIGPHCPSSTVPVMSASCRTNCANMSNAGWQVKF</sequence>
<organism evidence="2 3">
    <name type="scientific">Sus scrofa</name>
    <name type="common">Pig</name>
    <dbReference type="NCBI Taxonomy" id="9823"/>
    <lineage>
        <taxon>Eukaryota</taxon>
        <taxon>Metazoa</taxon>
        <taxon>Chordata</taxon>
        <taxon>Craniata</taxon>
        <taxon>Vertebrata</taxon>
        <taxon>Euteleostomi</taxon>
        <taxon>Mammalia</taxon>
        <taxon>Eutheria</taxon>
        <taxon>Laurasiatheria</taxon>
        <taxon>Artiodactyla</taxon>
        <taxon>Suina</taxon>
        <taxon>Suidae</taxon>
        <taxon>Sus</taxon>
    </lineage>
</organism>
<dbReference type="Proteomes" id="UP000694724">
    <property type="component" value="Unplaced"/>
</dbReference>
<feature type="region of interest" description="Disordered" evidence="1">
    <location>
        <begin position="141"/>
        <end position="246"/>
    </location>
</feature>
<feature type="region of interest" description="Disordered" evidence="1">
    <location>
        <begin position="295"/>
        <end position="358"/>
    </location>
</feature>
<evidence type="ECO:0000256" key="1">
    <source>
        <dbReference type="SAM" id="MobiDB-lite"/>
    </source>
</evidence>
<evidence type="ECO:0008006" key="4">
    <source>
        <dbReference type="Google" id="ProtNLM"/>
    </source>
</evidence>
<feature type="compositionally biased region" description="Polar residues" evidence="1">
    <location>
        <begin position="429"/>
        <end position="439"/>
    </location>
</feature>
<reference evidence="2" key="1">
    <citation type="submission" date="2025-08" db="UniProtKB">
        <authorList>
            <consortium name="Ensembl"/>
        </authorList>
    </citation>
    <scope>IDENTIFICATION</scope>
</reference>